<protein>
    <submittedName>
        <fullName evidence="2">ASCH domain-containing protein</fullName>
    </submittedName>
</protein>
<dbReference type="CDD" id="cd06554">
    <property type="entry name" value="ASCH_ASC-1_like"/>
    <property type="match status" value="1"/>
</dbReference>
<gene>
    <name evidence="2" type="ORF">PPG34_00785</name>
</gene>
<dbReference type="EMBL" id="JAQOUE010000001">
    <property type="protein sequence ID" value="MDT7040862.1"/>
    <property type="molecule type" value="Genomic_DNA"/>
</dbReference>
<organism evidence="2 3">
    <name type="scientific">Candidatus Nitronereus thalassa</name>
    <dbReference type="NCBI Taxonomy" id="3020898"/>
    <lineage>
        <taxon>Bacteria</taxon>
        <taxon>Pseudomonadati</taxon>
        <taxon>Nitrospirota</taxon>
        <taxon>Nitrospiria</taxon>
        <taxon>Nitrospirales</taxon>
        <taxon>Nitrospiraceae</taxon>
        <taxon>Candidatus Nitronereus</taxon>
    </lineage>
</organism>
<evidence type="ECO:0000259" key="1">
    <source>
        <dbReference type="Pfam" id="PF04266"/>
    </source>
</evidence>
<proteinExistence type="predicted"/>
<comment type="caution">
    <text evidence="2">The sequence shown here is derived from an EMBL/GenBank/DDBJ whole genome shotgun (WGS) entry which is preliminary data.</text>
</comment>
<dbReference type="SUPFAM" id="SSF88697">
    <property type="entry name" value="PUA domain-like"/>
    <property type="match status" value="1"/>
</dbReference>
<feature type="domain" description="ASCH" evidence="1">
    <location>
        <begin position="4"/>
        <end position="53"/>
    </location>
</feature>
<sequence length="139" mass="15529">MKALTVHQPWAQLLALGVKQFETRSWYTHFRGPLAIHASKQQASFVSAIVLQRLGKVLFPYGFRALQDLPFGCVVGVGMLEDVQPAELISAQAIAGEKDFGDFRPGRFAWKFSQVRVLEKPIPACGHQGIWNLPEELIL</sequence>
<accession>A0ABU3K395</accession>
<evidence type="ECO:0000313" key="2">
    <source>
        <dbReference type="EMBL" id="MDT7040862.1"/>
    </source>
</evidence>
<dbReference type="Pfam" id="PF04266">
    <property type="entry name" value="ASCH"/>
    <property type="match status" value="1"/>
</dbReference>
<dbReference type="RefSeq" id="WP_313831221.1">
    <property type="nucleotide sequence ID" value="NZ_JAQOUE010000001.1"/>
</dbReference>
<dbReference type="Proteomes" id="UP001250932">
    <property type="component" value="Unassembled WGS sequence"/>
</dbReference>
<dbReference type="InterPro" id="IPR015947">
    <property type="entry name" value="PUA-like_sf"/>
</dbReference>
<keyword evidence="3" id="KW-1185">Reference proteome</keyword>
<name>A0ABU3K395_9BACT</name>
<reference evidence="2 3" key="1">
    <citation type="journal article" date="2023" name="ISME J.">
        <title>Cultivation and genomic characterization of novel and ubiquitous marine nitrite-oxidizing bacteria from the Nitrospirales.</title>
        <authorList>
            <person name="Mueller A.J."/>
            <person name="Daebeler A."/>
            <person name="Herbold C.W."/>
            <person name="Kirkegaard R.H."/>
            <person name="Daims H."/>
        </authorList>
    </citation>
    <scope>NUCLEOTIDE SEQUENCE [LARGE SCALE GENOMIC DNA]</scope>
    <source>
        <strain evidence="2 3">EB</strain>
    </source>
</reference>
<evidence type="ECO:0000313" key="3">
    <source>
        <dbReference type="Proteomes" id="UP001250932"/>
    </source>
</evidence>
<dbReference type="Gene3D" id="2.30.130.30">
    <property type="entry name" value="Hypothetical protein"/>
    <property type="match status" value="1"/>
</dbReference>
<dbReference type="InterPro" id="IPR007374">
    <property type="entry name" value="ASCH_domain"/>
</dbReference>